<keyword evidence="4" id="KW-0511">Multifunctional enzyme</keyword>
<dbReference type="Pfam" id="PF01515">
    <property type="entry name" value="PTA_PTB"/>
    <property type="match status" value="1"/>
</dbReference>
<dbReference type="InterPro" id="IPR012301">
    <property type="entry name" value="Malic_N_dom"/>
</dbReference>
<dbReference type="InterPro" id="IPR002505">
    <property type="entry name" value="PTA_PTB"/>
</dbReference>
<name>A0ABU9L0W9_9FLAO</name>
<comment type="caution">
    <text evidence="7">The sequence shown here is derived from an EMBL/GenBank/DDBJ whole genome shotgun (WGS) entry which is preliminary data.</text>
</comment>
<dbReference type="SUPFAM" id="SSF53223">
    <property type="entry name" value="Aminoacid dehydrogenase-like, N-terminal domain"/>
    <property type="match status" value="1"/>
</dbReference>
<accession>A0ABU9L0W9</accession>
<evidence type="ECO:0000256" key="3">
    <source>
        <dbReference type="ARBA" id="ARBA00023002"/>
    </source>
</evidence>
<keyword evidence="3 7" id="KW-0560">Oxidoreductase</keyword>
<dbReference type="InterPro" id="IPR012302">
    <property type="entry name" value="Malic_NAD-bd"/>
</dbReference>
<dbReference type="GO" id="GO:0004473">
    <property type="term" value="F:malate dehydrogenase (decarboxylating) (NADP+) activity"/>
    <property type="evidence" value="ECO:0007669"/>
    <property type="project" value="UniProtKB-EC"/>
</dbReference>
<dbReference type="InterPro" id="IPR036291">
    <property type="entry name" value="NAD(P)-bd_dom_sf"/>
</dbReference>
<protein>
    <submittedName>
        <fullName evidence="7">NADP-dependent malic enzyme</fullName>
        <ecNumber evidence="7">1.1.1.40</ecNumber>
    </submittedName>
</protein>
<evidence type="ECO:0000256" key="1">
    <source>
        <dbReference type="ARBA" id="ARBA00007686"/>
    </source>
</evidence>
<dbReference type="InterPro" id="IPR042112">
    <property type="entry name" value="P_AcTrfase_dom2"/>
</dbReference>
<dbReference type="Pfam" id="PF00390">
    <property type="entry name" value="malic"/>
    <property type="match status" value="1"/>
</dbReference>
<dbReference type="InterPro" id="IPR037062">
    <property type="entry name" value="Malic_N_dom_sf"/>
</dbReference>
<sequence>MGSKIKKSDALAYHQFPKPGKIQVVPTKKHSSQRDLSLAYSPGVAEPCLEIEKDELQVYNYTSKGNLVAVISNGTAVLGLGDIGPLASKPVMEGKALLFKIFADIDVFDIEVDAKDVDKFVETVKAIAPTFGGINLEDIKAPEAFEIEKRLKEDLDIPVMHDDQHGTAIISAAALKNALEIAGKKASEVNVLINGAGAAAISCTLLYKKLGILAENIVMCDSKGVLRTDRTDLNEQKREFATDKDLYSLEDAIKNADVFIGLSIGNIVSPEMLLSMADNPIVFALANPDPEISYEVAVATRDDIIMATGRSDHPNQVNNVLGFPFIFRGALDVRATKINEEMKMAAVHALADLTKESVPEQVNITYHKKNITFGKDYIIPKPFDMRLISEIPPAVAKAAMESGVAQQPIKDWDAYREDLIERLGTGNKLMRLITNRAKSEPKTVIFAEADQLSVLKAAQIIYDEGIGIPILLGDQSAIESLMKEIQFEADITIIDPKSKAEEKRRNTFAEIYWKKNQRKGMTLLEAQKWMRERNYFAAMMVNENQADALVTGYTRSYPTVAKPMIELIGKIKGIRKIAATNLMLTEKGPLFLSDTAMNINPNAKELSEIARMTHKTMKMFGLVPNLAMVSFSNFGSSKSESAKKMSEAVSYLHKYFPKINIDGELQADFALNGEMRKEKFPFSKLNGKKVNGLIYPNLESANISYKLLKEIHSADSIGPIIMGLQKPVHLIQLGASVDEIVNIVCIAVVDAQSRIK</sequence>
<proteinExistence type="inferred from homology"/>
<evidence type="ECO:0000313" key="7">
    <source>
        <dbReference type="EMBL" id="MEL4456082.1"/>
    </source>
</evidence>
<dbReference type="InterPro" id="IPR012188">
    <property type="entry name" value="ME_PTA"/>
</dbReference>
<evidence type="ECO:0000313" key="8">
    <source>
        <dbReference type="Proteomes" id="UP001474120"/>
    </source>
</evidence>
<evidence type="ECO:0000256" key="4">
    <source>
        <dbReference type="ARBA" id="ARBA00023268"/>
    </source>
</evidence>
<dbReference type="Gene3D" id="3.40.50.10750">
    <property type="entry name" value="Isocitrate/Isopropylmalate dehydrogenase-like"/>
    <property type="match status" value="1"/>
</dbReference>
<dbReference type="InterPro" id="IPR051674">
    <property type="entry name" value="Malate_Decarboxylase"/>
</dbReference>
<dbReference type="InterPro" id="IPR042113">
    <property type="entry name" value="P_AcTrfase_dom1"/>
</dbReference>
<dbReference type="Pfam" id="PF03949">
    <property type="entry name" value="Malic_M"/>
    <property type="match status" value="1"/>
</dbReference>
<dbReference type="Gene3D" id="3.40.50.10380">
    <property type="entry name" value="Malic enzyme, N-terminal domain"/>
    <property type="match status" value="1"/>
</dbReference>
<dbReference type="EMBL" id="JBCDNA010000002">
    <property type="protein sequence ID" value="MEL4456082.1"/>
    <property type="molecule type" value="Genomic_DNA"/>
</dbReference>
<reference evidence="7 8" key="1">
    <citation type="submission" date="2024-04" db="EMBL/GenBank/DDBJ databases">
        <title>whole genome sequencing of Lutimonas vermicola strain IMCC1616.</title>
        <authorList>
            <person name="Bae S.S."/>
        </authorList>
    </citation>
    <scope>NUCLEOTIDE SEQUENCE [LARGE SCALE GENOMIC DNA]</scope>
    <source>
        <strain evidence="7 8">IMCC1616</strain>
    </source>
</reference>
<dbReference type="SUPFAM" id="SSF53659">
    <property type="entry name" value="Isocitrate/Isopropylmalate dehydrogenase-like"/>
    <property type="match status" value="1"/>
</dbReference>
<feature type="domain" description="Malic enzyme N-terminal" evidence="6">
    <location>
        <begin position="19"/>
        <end position="152"/>
    </location>
</feature>
<dbReference type="SMART" id="SM01274">
    <property type="entry name" value="malic"/>
    <property type="match status" value="1"/>
</dbReference>
<comment type="similarity">
    <text evidence="1">In the N-terminal section; belongs to the malic enzymes family.</text>
</comment>
<gene>
    <name evidence="7" type="ORF">AABB81_09270</name>
</gene>
<dbReference type="PANTHER" id="PTHR43237:SF4">
    <property type="entry name" value="NADP-DEPENDENT MALIC ENZYME"/>
    <property type="match status" value="1"/>
</dbReference>
<dbReference type="Proteomes" id="UP001474120">
    <property type="component" value="Unassembled WGS sequence"/>
</dbReference>
<dbReference type="PIRSF" id="PIRSF036684">
    <property type="entry name" value="ME_PTA"/>
    <property type="match status" value="1"/>
</dbReference>
<dbReference type="SMART" id="SM00919">
    <property type="entry name" value="Malic_M"/>
    <property type="match status" value="1"/>
</dbReference>
<dbReference type="EC" id="1.1.1.40" evidence="7"/>
<feature type="domain" description="Malic enzyme NAD-binding" evidence="5">
    <location>
        <begin position="164"/>
        <end position="400"/>
    </location>
</feature>
<evidence type="ECO:0000259" key="5">
    <source>
        <dbReference type="SMART" id="SM00919"/>
    </source>
</evidence>
<evidence type="ECO:0000256" key="2">
    <source>
        <dbReference type="ARBA" id="ARBA00008756"/>
    </source>
</evidence>
<dbReference type="RefSeq" id="WP_342160113.1">
    <property type="nucleotide sequence ID" value="NZ_JBCDNA010000002.1"/>
</dbReference>
<keyword evidence="8" id="KW-1185">Reference proteome</keyword>
<dbReference type="PANTHER" id="PTHR43237">
    <property type="entry name" value="NADP-DEPENDENT MALIC ENZYME"/>
    <property type="match status" value="1"/>
</dbReference>
<dbReference type="InterPro" id="IPR045213">
    <property type="entry name" value="Malic_NAD-bd_bact_type"/>
</dbReference>
<dbReference type="InterPro" id="IPR046346">
    <property type="entry name" value="Aminoacid_DH-like_N_sf"/>
</dbReference>
<comment type="similarity">
    <text evidence="2">In the C-terminal section; belongs to the phosphate acetyltransferase and butyryltransferase family.</text>
</comment>
<dbReference type="CDD" id="cd05311">
    <property type="entry name" value="NAD_bind_2_malic_enz"/>
    <property type="match status" value="1"/>
</dbReference>
<dbReference type="SUPFAM" id="SSF51735">
    <property type="entry name" value="NAD(P)-binding Rossmann-fold domains"/>
    <property type="match status" value="1"/>
</dbReference>
<dbReference type="Gene3D" id="3.40.50.10950">
    <property type="match status" value="1"/>
</dbReference>
<organism evidence="7 8">
    <name type="scientific">Lutimonas vermicola</name>
    <dbReference type="NCBI Taxonomy" id="414288"/>
    <lineage>
        <taxon>Bacteria</taxon>
        <taxon>Pseudomonadati</taxon>
        <taxon>Bacteroidota</taxon>
        <taxon>Flavobacteriia</taxon>
        <taxon>Flavobacteriales</taxon>
        <taxon>Flavobacteriaceae</taxon>
        <taxon>Lutimonas</taxon>
    </lineage>
</organism>
<dbReference type="Gene3D" id="3.40.50.720">
    <property type="entry name" value="NAD(P)-binding Rossmann-like Domain"/>
    <property type="match status" value="1"/>
</dbReference>
<evidence type="ECO:0000259" key="6">
    <source>
        <dbReference type="SMART" id="SM01274"/>
    </source>
</evidence>